<sequence length="210" mass="23404">MVSKAIDRPSFFARARQKPFRGRLTQRQVEGVSAILDGWRQRTGDDGAEAGRRELAYVLATAFHETAATMQPVRETLARTDADAIRKLDAAFAAGRLGSVRTPYWRRDGEGKCWLGRGLVQLTHRRNYEVMSEVTGVDLVADPGRAMEMDVSVAILIEGMRRGSFTGHRLEDYFGPGREDWVGARRIINGRDRADLVAGHAREFARALGC</sequence>
<dbReference type="EMBL" id="JACHEJ010000007">
    <property type="protein sequence ID" value="MBB6180874.1"/>
    <property type="molecule type" value="Genomic_DNA"/>
</dbReference>
<evidence type="ECO:0000313" key="1">
    <source>
        <dbReference type="EMBL" id="MBB6180874.1"/>
    </source>
</evidence>
<organism evidence="1 2">
    <name type="scientific">Pseudorhizobium flavum</name>
    <dbReference type="NCBI Taxonomy" id="1335061"/>
    <lineage>
        <taxon>Bacteria</taxon>
        <taxon>Pseudomonadati</taxon>
        <taxon>Pseudomonadota</taxon>
        <taxon>Alphaproteobacteria</taxon>
        <taxon>Hyphomicrobiales</taxon>
        <taxon>Rhizobiaceae</taxon>
        <taxon>Rhizobium/Agrobacterium group</taxon>
        <taxon>Pseudorhizobium</taxon>
    </lineage>
</organism>
<dbReference type="AlphaFoldDB" id="A0A7X0DF81"/>
<dbReference type="Gene3D" id="1.10.530.10">
    <property type="match status" value="1"/>
</dbReference>
<comment type="caution">
    <text evidence="1">The sequence shown here is derived from an EMBL/GenBank/DDBJ whole genome shotgun (WGS) entry which is preliminary data.</text>
</comment>
<protein>
    <recommendedName>
        <fullName evidence="3">Chitinase</fullName>
    </recommendedName>
</protein>
<dbReference type="Proteomes" id="UP000535501">
    <property type="component" value="Unassembled WGS sequence"/>
</dbReference>
<proteinExistence type="predicted"/>
<evidence type="ECO:0008006" key="3">
    <source>
        <dbReference type="Google" id="ProtNLM"/>
    </source>
</evidence>
<dbReference type="InterPro" id="IPR023346">
    <property type="entry name" value="Lysozyme-like_dom_sf"/>
</dbReference>
<dbReference type="SUPFAM" id="SSF53955">
    <property type="entry name" value="Lysozyme-like"/>
    <property type="match status" value="1"/>
</dbReference>
<evidence type="ECO:0000313" key="2">
    <source>
        <dbReference type="Proteomes" id="UP000535501"/>
    </source>
</evidence>
<name>A0A7X0DF81_9HYPH</name>
<dbReference type="RefSeq" id="WP_077547747.1">
    <property type="nucleotide sequence ID" value="NZ_JACHEJ010000007.1"/>
</dbReference>
<accession>A0A7X0DF81</accession>
<reference evidence="1 2" key="1">
    <citation type="submission" date="2020-08" db="EMBL/GenBank/DDBJ databases">
        <title>Genomic Encyclopedia of Type Strains, Phase IV (KMG-IV): sequencing the most valuable type-strain genomes for metagenomic binning, comparative biology and taxonomic classification.</title>
        <authorList>
            <person name="Goeker M."/>
        </authorList>
    </citation>
    <scope>NUCLEOTIDE SEQUENCE [LARGE SCALE GENOMIC DNA]</scope>
    <source>
        <strain evidence="1 2">DSM 102134</strain>
    </source>
</reference>
<gene>
    <name evidence="1" type="ORF">HNQ75_002857</name>
</gene>
<keyword evidence="2" id="KW-1185">Reference proteome</keyword>